<dbReference type="EMBL" id="JBFNFH010000014">
    <property type="protein sequence ID" value="MFM1525268.1"/>
    <property type="molecule type" value="Genomic_DNA"/>
</dbReference>
<reference evidence="1 2" key="1">
    <citation type="journal article" date="2024" name="Front. Microbiol.">
        <title>Pangenomic and biochemical analyses of Helcococcus ovis reveal widespread tetracycline resistance and a novel bacterial species, Helcococcus bovis.</title>
        <authorList>
            <person name="Cunha F."/>
            <person name="Zhai Y."/>
            <person name="Casaro S."/>
            <person name="Jones K.L."/>
            <person name="Hernandez M."/>
            <person name="Bisinotto R.S."/>
            <person name="Kariyawasam S."/>
            <person name="Brown M.B."/>
            <person name="Phillips A."/>
            <person name="Jeong K.C."/>
            <person name="Galvao K.N."/>
        </authorList>
    </citation>
    <scope>NUCLEOTIDE SEQUENCE [LARGE SCALE GENOMIC DNA]</scope>
    <source>
        <strain evidence="1 2">KG197</strain>
    </source>
</reference>
<keyword evidence="2" id="KW-1185">Reference proteome</keyword>
<evidence type="ECO:0000313" key="2">
    <source>
        <dbReference type="Proteomes" id="UP001629536"/>
    </source>
</evidence>
<organism evidence="1 2">
    <name type="scientific">Helcococcus bovis</name>
    <dbReference type="NCBI Taxonomy" id="3153252"/>
    <lineage>
        <taxon>Bacteria</taxon>
        <taxon>Bacillati</taxon>
        <taxon>Bacillota</taxon>
        <taxon>Tissierellia</taxon>
        <taxon>Tissierellales</taxon>
        <taxon>Peptoniphilaceae</taxon>
        <taxon>Helcococcus</taxon>
    </lineage>
</organism>
<dbReference type="RefSeq" id="WP_408126761.1">
    <property type="nucleotide sequence ID" value="NZ_JBFNFH010000014.1"/>
</dbReference>
<evidence type="ECO:0000313" key="1">
    <source>
        <dbReference type="EMBL" id="MFM1525268.1"/>
    </source>
</evidence>
<protein>
    <recommendedName>
        <fullName evidence="3">DUF3168 domain-containing protein</fullName>
    </recommendedName>
</protein>
<gene>
    <name evidence="1" type="ORF">ABGF40_06215</name>
</gene>
<evidence type="ECO:0008006" key="3">
    <source>
        <dbReference type="Google" id="ProtNLM"/>
    </source>
</evidence>
<comment type="caution">
    <text evidence="1">The sequence shown here is derived from an EMBL/GenBank/DDBJ whole genome shotgun (WGS) entry which is preliminary data.</text>
</comment>
<sequence>MTLYEILNKDLDIPLTYKRIKDPINPPFIAYIGIGQARMFADDTVYVKENRYRLEYYFTKKDEELEDKLENTLLANGYIYSKSEDIFIESENVFIIYYEI</sequence>
<name>A0ABW9F808_9FIRM</name>
<accession>A0ABW9F808</accession>
<proteinExistence type="predicted"/>
<dbReference type="Proteomes" id="UP001629536">
    <property type="component" value="Unassembled WGS sequence"/>
</dbReference>